<gene>
    <name evidence="2" type="ORF">FAB82_12920</name>
</gene>
<organism evidence="2 3">
    <name type="scientific">Glycomyces buryatensis</name>
    <dbReference type="NCBI Taxonomy" id="2570927"/>
    <lineage>
        <taxon>Bacteria</taxon>
        <taxon>Bacillati</taxon>
        <taxon>Actinomycetota</taxon>
        <taxon>Actinomycetes</taxon>
        <taxon>Glycomycetales</taxon>
        <taxon>Glycomycetaceae</taxon>
        <taxon>Glycomyces</taxon>
    </lineage>
</organism>
<dbReference type="AlphaFoldDB" id="A0A4S8QID8"/>
<name>A0A4S8QID8_9ACTN</name>
<reference evidence="2 3" key="2">
    <citation type="submission" date="2019-05" db="EMBL/GenBank/DDBJ databases">
        <title>Glycomyces buryatensis sp. nov.</title>
        <authorList>
            <person name="Nikitina E."/>
        </authorList>
    </citation>
    <scope>NUCLEOTIDE SEQUENCE [LARGE SCALE GENOMIC DNA]</scope>
    <source>
        <strain evidence="2 3">18</strain>
    </source>
</reference>
<keyword evidence="1" id="KW-0732">Signal</keyword>
<dbReference type="OrthoDB" id="5171895at2"/>
<dbReference type="EMBL" id="STGY01000051">
    <property type="protein sequence ID" value="THV41149.1"/>
    <property type="molecule type" value="Genomic_DNA"/>
</dbReference>
<evidence type="ECO:0000313" key="3">
    <source>
        <dbReference type="Proteomes" id="UP000308760"/>
    </source>
</evidence>
<feature type="chain" id="PRO_5020588504" description="Heavy metal transporter" evidence="1">
    <location>
        <begin position="21"/>
        <end position="280"/>
    </location>
</feature>
<dbReference type="PROSITE" id="PS51257">
    <property type="entry name" value="PROKAR_LIPOPROTEIN"/>
    <property type="match status" value="1"/>
</dbReference>
<feature type="signal peptide" evidence="1">
    <location>
        <begin position="1"/>
        <end position="20"/>
    </location>
</feature>
<evidence type="ECO:0000256" key="1">
    <source>
        <dbReference type="SAM" id="SignalP"/>
    </source>
</evidence>
<sequence>MRTVPVLLSLALLAGVAACADDPIDDLFTPAPTGCFIGEGAEQVHLTAEQTYHAATIAAVGQRDGMDERAVAVAVATAMQESELVNVDYGDHDSLGLFQQRPSSGWGTEEEILDPVYASFKFYEKLRRIDGWQEMEIGDAAQAVQVSAYPDAYAQWESDALAIAAVFAGGAEAGMTCIASNGEDSVDAQALAEAHAHQWGTDATVEDLTIAIETDGDSGWNRAAWAVAKSYEFGIASVEFGGMRWEPGEEGWAAPDSEAAEVTESATSDSTVFITLIAPE</sequence>
<proteinExistence type="predicted"/>
<evidence type="ECO:0008006" key="4">
    <source>
        <dbReference type="Google" id="ProtNLM"/>
    </source>
</evidence>
<keyword evidence="3" id="KW-1185">Reference proteome</keyword>
<dbReference type="RefSeq" id="WP_136534949.1">
    <property type="nucleotide sequence ID" value="NZ_STGY01000051.1"/>
</dbReference>
<reference evidence="3" key="1">
    <citation type="submission" date="2019-04" db="EMBL/GenBank/DDBJ databases">
        <title>Nocardioides xinjiangensis sp. nov.</title>
        <authorList>
            <person name="Liu S."/>
        </authorList>
    </citation>
    <scope>NUCLEOTIDE SEQUENCE [LARGE SCALE GENOMIC DNA]</scope>
    <source>
        <strain evidence="3">18</strain>
    </source>
</reference>
<protein>
    <recommendedName>
        <fullName evidence="4">Heavy metal transporter</fullName>
    </recommendedName>
</protein>
<accession>A0A4S8QID8</accession>
<evidence type="ECO:0000313" key="2">
    <source>
        <dbReference type="EMBL" id="THV41149.1"/>
    </source>
</evidence>
<dbReference type="Proteomes" id="UP000308760">
    <property type="component" value="Unassembled WGS sequence"/>
</dbReference>
<comment type="caution">
    <text evidence="2">The sequence shown here is derived from an EMBL/GenBank/DDBJ whole genome shotgun (WGS) entry which is preliminary data.</text>
</comment>